<evidence type="ECO:0000256" key="1">
    <source>
        <dbReference type="ARBA" id="ARBA00004651"/>
    </source>
</evidence>
<dbReference type="InterPro" id="IPR020846">
    <property type="entry name" value="MFS_dom"/>
</dbReference>
<dbReference type="AlphaFoldDB" id="A0A2T0B3B6"/>
<dbReference type="InterPro" id="IPR011701">
    <property type="entry name" value="MFS"/>
</dbReference>
<evidence type="ECO:0000256" key="5">
    <source>
        <dbReference type="ARBA" id="ARBA00023136"/>
    </source>
</evidence>
<dbReference type="InterPro" id="IPR036259">
    <property type="entry name" value="MFS_trans_sf"/>
</dbReference>
<comment type="subcellular location">
    <subcellularLocation>
        <location evidence="1">Cell membrane</location>
        <topology evidence="1">Multi-pass membrane protein</topology>
    </subcellularLocation>
</comment>
<dbReference type="Pfam" id="PF07690">
    <property type="entry name" value="MFS_1"/>
    <property type="match status" value="2"/>
</dbReference>
<feature type="transmembrane region" description="Helical" evidence="6">
    <location>
        <begin position="107"/>
        <end position="129"/>
    </location>
</feature>
<dbReference type="OrthoDB" id="9810492at2"/>
<evidence type="ECO:0000256" key="6">
    <source>
        <dbReference type="SAM" id="Phobius"/>
    </source>
</evidence>
<dbReference type="SUPFAM" id="SSF103473">
    <property type="entry name" value="MFS general substrate transporter"/>
    <property type="match status" value="1"/>
</dbReference>
<feature type="transmembrane region" description="Helical" evidence="6">
    <location>
        <begin position="55"/>
        <end position="76"/>
    </location>
</feature>
<accession>A0A2T0B3B6</accession>
<evidence type="ECO:0000259" key="7">
    <source>
        <dbReference type="PROSITE" id="PS50850"/>
    </source>
</evidence>
<dbReference type="PROSITE" id="PS50850">
    <property type="entry name" value="MFS"/>
    <property type="match status" value="1"/>
</dbReference>
<keyword evidence="5 6" id="KW-0472">Membrane</keyword>
<feature type="transmembrane region" description="Helical" evidence="6">
    <location>
        <begin position="141"/>
        <end position="159"/>
    </location>
</feature>
<dbReference type="Proteomes" id="UP000239706">
    <property type="component" value="Unassembled WGS sequence"/>
</dbReference>
<dbReference type="Gene3D" id="1.20.1250.20">
    <property type="entry name" value="MFS general substrate transporter like domains"/>
    <property type="match status" value="2"/>
</dbReference>
<evidence type="ECO:0000256" key="3">
    <source>
        <dbReference type="ARBA" id="ARBA00022692"/>
    </source>
</evidence>
<proteinExistence type="predicted"/>
<feature type="transmembrane region" description="Helical" evidence="6">
    <location>
        <begin position="20"/>
        <end position="43"/>
    </location>
</feature>
<name>A0A2T0B3B6_9CLOT</name>
<keyword evidence="9" id="KW-1185">Reference proteome</keyword>
<feature type="transmembrane region" description="Helical" evidence="6">
    <location>
        <begin position="381"/>
        <end position="401"/>
    </location>
</feature>
<sequence>MGEAMLAKGKLKEIPQNALLYLYSIAFFYISSGAFSMLQGIYIKELNYGESFLGTILSLKILATAVFSIPCAIFVNKMGKKKAMMMAFIFVPLMNICQGYFSNRWLMLLFAVMQGAATSFLLVSEGPFFMENSTEKNRLRLFSTSFVVNVFSNMIGYFSFGQISQRLEFKLTSIEALKYSIIVSGIIGFVACVFAIKIKDSNAHNVGKNENLIKKYIYVLKQKHPSQYVIYNFIIGFGAGLVVPYFNVYLKYKVNVSTESIGIIMALAQGAMGIGGLITPIMAKRYGKIKTIIICQTLSVPFLMLIALPPSVIIVSLALFIRNALMNMAGPITSNLSMEMVDNDHRPIFSSIINISSNLSRALSAMVAGFIMNNLANGYEIPYFITAIMYIGGTVYFYKCFNTLDKRNKSIIADR</sequence>
<protein>
    <submittedName>
        <fullName evidence="8">Putative transporter</fullName>
    </submittedName>
</protein>
<feature type="transmembrane region" description="Helical" evidence="6">
    <location>
        <begin position="260"/>
        <end position="281"/>
    </location>
</feature>
<feature type="transmembrane region" description="Helical" evidence="6">
    <location>
        <begin position="228"/>
        <end position="248"/>
    </location>
</feature>
<feature type="transmembrane region" description="Helical" evidence="6">
    <location>
        <begin position="302"/>
        <end position="321"/>
    </location>
</feature>
<dbReference type="PANTHER" id="PTHR23520:SF5">
    <property type="entry name" value="TRANSPORTER, PUTATIVE (AFU_ORTHOLOGUE AFUA_3G04000)-RELATED"/>
    <property type="match status" value="1"/>
</dbReference>
<keyword evidence="4 6" id="KW-1133">Transmembrane helix</keyword>
<reference evidence="8 9" key="1">
    <citation type="submission" date="2018-03" db="EMBL/GenBank/DDBJ databases">
        <title>Genome sequence of Clostridium liquoris DSM 100320.</title>
        <authorList>
            <person name="Poehlein A."/>
            <person name="Daniel R."/>
        </authorList>
    </citation>
    <scope>NUCLEOTIDE SEQUENCE [LARGE SCALE GENOMIC DNA]</scope>
    <source>
        <strain evidence="8 9">DSM 100320</strain>
    </source>
</reference>
<evidence type="ECO:0000313" key="8">
    <source>
        <dbReference type="EMBL" id="PRR78303.1"/>
    </source>
</evidence>
<keyword evidence="2" id="KW-0813">Transport</keyword>
<feature type="domain" description="Major facilitator superfamily (MFS) profile" evidence="7">
    <location>
        <begin position="17"/>
        <end position="405"/>
    </location>
</feature>
<keyword evidence="3 6" id="KW-0812">Transmembrane</keyword>
<dbReference type="GO" id="GO:0005886">
    <property type="term" value="C:plasma membrane"/>
    <property type="evidence" value="ECO:0007669"/>
    <property type="project" value="UniProtKB-SubCell"/>
</dbReference>
<evidence type="ECO:0000313" key="9">
    <source>
        <dbReference type="Proteomes" id="UP000239706"/>
    </source>
</evidence>
<evidence type="ECO:0000256" key="2">
    <source>
        <dbReference type="ARBA" id="ARBA00022448"/>
    </source>
</evidence>
<comment type="caution">
    <text evidence="8">The sequence shown here is derived from an EMBL/GenBank/DDBJ whole genome shotgun (WGS) entry which is preliminary data.</text>
</comment>
<feature type="transmembrane region" description="Helical" evidence="6">
    <location>
        <begin position="179"/>
        <end position="198"/>
    </location>
</feature>
<gene>
    <name evidence="8" type="ORF">CLLI_17300</name>
</gene>
<evidence type="ECO:0000256" key="4">
    <source>
        <dbReference type="ARBA" id="ARBA00022989"/>
    </source>
</evidence>
<organism evidence="8 9">
    <name type="scientific">Clostridium liquoris</name>
    <dbReference type="NCBI Taxonomy" id="1289519"/>
    <lineage>
        <taxon>Bacteria</taxon>
        <taxon>Bacillati</taxon>
        <taxon>Bacillota</taxon>
        <taxon>Clostridia</taxon>
        <taxon>Eubacteriales</taxon>
        <taxon>Clostridiaceae</taxon>
        <taxon>Clostridium</taxon>
    </lineage>
</organism>
<dbReference type="GO" id="GO:0022857">
    <property type="term" value="F:transmembrane transporter activity"/>
    <property type="evidence" value="ECO:0007669"/>
    <property type="project" value="InterPro"/>
</dbReference>
<dbReference type="PANTHER" id="PTHR23520">
    <property type="entry name" value="TRANSPORTER, PUTATIVE (AFU_ORTHOLOGUE AFUA_3G04000)-RELATED"/>
    <property type="match status" value="1"/>
</dbReference>
<dbReference type="EMBL" id="PVXO01000047">
    <property type="protein sequence ID" value="PRR78303.1"/>
    <property type="molecule type" value="Genomic_DNA"/>
</dbReference>